<evidence type="ECO:0000313" key="2">
    <source>
        <dbReference type="EMBL" id="TDC35820.1"/>
    </source>
</evidence>
<keyword evidence="3" id="KW-1185">Reference proteome</keyword>
<dbReference type="Proteomes" id="UP000295075">
    <property type="component" value="Unassembled WGS sequence"/>
</dbReference>
<comment type="caution">
    <text evidence="2">The sequence shown here is derived from an EMBL/GenBank/DDBJ whole genome shotgun (WGS) entry which is preliminary data.</text>
</comment>
<feature type="region of interest" description="Disordered" evidence="1">
    <location>
        <begin position="17"/>
        <end position="222"/>
    </location>
</feature>
<protein>
    <submittedName>
        <fullName evidence="2">Uncharacterized protein</fullName>
    </submittedName>
</protein>
<dbReference type="EMBL" id="SMKA01000001">
    <property type="protein sequence ID" value="TDC35820.1"/>
    <property type="molecule type" value="Genomic_DNA"/>
</dbReference>
<sequence>MSAATRELMLQHPAFTRFGWGSGDASITEDQQPAVTGNADRALQIEGGRDEQAAGDEPTADMVHREPTGSTVAVEATATESENSSDPSTDRSEASRPEPFGDPDRSSEDRAEPDAVPQQIAPQSDTPVLPHLSPLPEQTERSSSTDARWQGHADGGVQEVPAGHETVEHGDDAEDPTARAKIAEQSIEIGREVVQPAGRAADESEGLSLAAIDPAPSASPDVRLERSLTSEDGDQLTTDVSVTTEDEAQRRYELGYDPAVKQFRPGETETALRIESERGVQLERAKSADEKYDWVDSDGRTYDAIGNFPAKFLDRQWDNLKEKVEHHLEKADFVPIDVAKFTPEQCQRIRETFAVYYPRVFIVGDDGFDGRND</sequence>
<evidence type="ECO:0000313" key="3">
    <source>
        <dbReference type="Proteomes" id="UP000295075"/>
    </source>
</evidence>
<gene>
    <name evidence="2" type="ORF">E1261_00390</name>
</gene>
<feature type="compositionally biased region" description="Basic and acidic residues" evidence="1">
    <location>
        <begin position="102"/>
        <end position="113"/>
    </location>
</feature>
<organism evidence="2 3">
    <name type="scientific">Kribbella albertanoniae</name>
    <dbReference type="NCBI Taxonomy" id="1266829"/>
    <lineage>
        <taxon>Bacteria</taxon>
        <taxon>Bacillati</taxon>
        <taxon>Actinomycetota</taxon>
        <taxon>Actinomycetes</taxon>
        <taxon>Propionibacteriales</taxon>
        <taxon>Kribbellaceae</taxon>
        <taxon>Kribbella</taxon>
    </lineage>
</organism>
<dbReference type="OrthoDB" id="3598147at2"/>
<dbReference type="AlphaFoldDB" id="A0A4R4QJJ1"/>
<feature type="compositionally biased region" description="Polar residues" evidence="1">
    <location>
        <begin position="78"/>
        <end position="87"/>
    </location>
</feature>
<reference evidence="2 3" key="1">
    <citation type="submission" date="2019-03" db="EMBL/GenBank/DDBJ databases">
        <title>Draft genome sequences of novel Actinobacteria.</title>
        <authorList>
            <person name="Sahin N."/>
            <person name="Ay H."/>
            <person name="Saygin H."/>
        </authorList>
    </citation>
    <scope>NUCLEOTIDE SEQUENCE [LARGE SCALE GENOMIC DNA]</scope>
    <source>
        <strain evidence="2 3">JCM 30547</strain>
    </source>
</reference>
<evidence type="ECO:0000256" key="1">
    <source>
        <dbReference type="SAM" id="MobiDB-lite"/>
    </source>
</evidence>
<name>A0A4R4QJJ1_9ACTN</name>
<accession>A0A4R4QJJ1</accession>
<dbReference type="CDD" id="cd20726">
    <property type="entry name" value="CDI_toxin_BpE479_tRNase-like"/>
    <property type="match status" value="1"/>
</dbReference>
<feature type="compositionally biased region" description="Low complexity" evidence="1">
    <location>
        <begin position="207"/>
        <end position="221"/>
    </location>
</feature>
<proteinExistence type="predicted"/>
<feature type="compositionally biased region" description="Basic and acidic residues" evidence="1">
    <location>
        <begin position="165"/>
        <end position="182"/>
    </location>
</feature>